<evidence type="ECO:0000256" key="3">
    <source>
        <dbReference type="ARBA" id="ARBA00012438"/>
    </source>
</evidence>
<comment type="catalytic activity">
    <reaction evidence="1">
        <text>ATP + protein L-histidine = ADP + protein N-phospho-L-histidine.</text>
        <dbReference type="EC" id="2.7.13.3"/>
    </reaction>
</comment>
<feature type="domain" description="PAC" evidence="19">
    <location>
        <begin position="443"/>
        <end position="496"/>
    </location>
</feature>
<feature type="domain" description="PAS" evidence="18">
    <location>
        <begin position="504"/>
        <end position="575"/>
    </location>
</feature>
<keyword evidence="4 13" id="KW-0597">Phosphoprotein</keyword>
<dbReference type="PANTHER" id="PTHR43065:SF46">
    <property type="entry name" value="C4-DICARBOXYLATE TRANSPORT SENSOR PROTEIN DCTB"/>
    <property type="match status" value="1"/>
</dbReference>
<comment type="caution">
    <text evidence="21">The sequence shown here is derived from an EMBL/GenBank/DDBJ whole genome shotgun (WGS) entry which is preliminary data.</text>
</comment>
<dbReference type="InterPro" id="IPR036890">
    <property type="entry name" value="HATPase_C_sf"/>
</dbReference>
<accession>A0ABS7SQY5</accession>
<dbReference type="SMART" id="SM00086">
    <property type="entry name" value="PAC"/>
    <property type="match status" value="2"/>
</dbReference>
<evidence type="ECO:0000313" key="22">
    <source>
        <dbReference type="Proteomes" id="UP000809349"/>
    </source>
</evidence>
<dbReference type="PROSITE" id="PS50112">
    <property type="entry name" value="PAS"/>
    <property type="match status" value="2"/>
</dbReference>
<dbReference type="Gene3D" id="3.40.50.2300">
    <property type="match status" value="1"/>
</dbReference>
<dbReference type="Pfam" id="PF08447">
    <property type="entry name" value="PAS_3"/>
    <property type="match status" value="1"/>
</dbReference>
<keyword evidence="12 15" id="KW-0472">Membrane</keyword>
<dbReference type="SMART" id="SM00448">
    <property type="entry name" value="REC"/>
    <property type="match status" value="1"/>
</dbReference>
<keyword evidence="8" id="KW-0418">Kinase</keyword>
<dbReference type="PROSITE" id="PS50110">
    <property type="entry name" value="RESPONSE_REGULATORY"/>
    <property type="match status" value="1"/>
</dbReference>
<feature type="domain" description="Histidine kinase" evidence="16">
    <location>
        <begin position="659"/>
        <end position="882"/>
    </location>
</feature>
<evidence type="ECO:0000256" key="4">
    <source>
        <dbReference type="ARBA" id="ARBA00022553"/>
    </source>
</evidence>
<evidence type="ECO:0000256" key="2">
    <source>
        <dbReference type="ARBA" id="ARBA00004370"/>
    </source>
</evidence>
<evidence type="ECO:0000256" key="5">
    <source>
        <dbReference type="ARBA" id="ARBA00022679"/>
    </source>
</evidence>
<evidence type="ECO:0000259" key="18">
    <source>
        <dbReference type="PROSITE" id="PS50112"/>
    </source>
</evidence>
<dbReference type="InterPro" id="IPR004358">
    <property type="entry name" value="Sig_transdc_His_kin-like_C"/>
</dbReference>
<evidence type="ECO:0000256" key="13">
    <source>
        <dbReference type="PROSITE-ProRule" id="PRU00169"/>
    </source>
</evidence>
<dbReference type="NCBIfam" id="TIGR00229">
    <property type="entry name" value="sensory_box"/>
    <property type="match status" value="2"/>
</dbReference>
<dbReference type="InterPro" id="IPR042240">
    <property type="entry name" value="CHASE_sf"/>
</dbReference>
<evidence type="ECO:0000256" key="7">
    <source>
        <dbReference type="ARBA" id="ARBA00022741"/>
    </source>
</evidence>
<evidence type="ECO:0000256" key="6">
    <source>
        <dbReference type="ARBA" id="ARBA00022692"/>
    </source>
</evidence>
<dbReference type="CDD" id="cd18161">
    <property type="entry name" value="REC_hyHK_blue-like"/>
    <property type="match status" value="1"/>
</dbReference>
<dbReference type="Pfam" id="PF02518">
    <property type="entry name" value="HATPase_c"/>
    <property type="match status" value="1"/>
</dbReference>
<feature type="transmembrane region" description="Helical" evidence="15">
    <location>
        <begin position="22"/>
        <end position="42"/>
    </location>
</feature>
<protein>
    <recommendedName>
        <fullName evidence="3">histidine kinase</fullName>
        <ecNumber evidence="3">2.7.13.3</ecNumber>
    </recommendedName>
</protein>
<evidence type="ECO:0000256" key="15">
    <source>
        <dbReference type="SAM" id="Phobius"/>
    </source>
</evidence>
<reference evidence="21 22" key="1">
    <citation type="submission" date="2021-08" db="EMBL/GenBank/DDBJ databases">
        <title>Massilia sp. R798.</title>
        <authorList>
            <person name="Baek J.H."/>
            <person name="Jung H.S."/>
            <person name="Kim K.R."/>
            <person name="Jeon C.O."/>
        </authorList>
    </citation>
    <scope>NUCLEOTIDE SEQUENCE [LARGE SCALE GENOMIC DNA]</scope>
    <source>
        <strain evidence="21 22">R798</strain>
    </source>
</reference>
<evidence type="ECO:0000256" key="11">
    <source>
        <dbReference type="ARBA" id="ARBA00023012"/>
    </source>
</evidence>
<feature type="domain" description="PAS" evidence="18">
    <location>
        <begin position="367"/>
        <end position="439"/>
    </location>
</feature>
<dbReference type="SUPFAM" id="SSF47384">
    <property type="entry name" value="Homodimeric domain of signal transducing histidine kinase"/>
    <property type="match status" value="1"/>
</dbReference>
<dbReference type="InterPro" id="IPR006189">
    <property type="entry name" value="CHASE_dom"/>
</dbReference>
<dbReference type="Proteomes" id="UP000809349">
    <property type="component" value="Unassembled WGS sequence"/>
</dbReference>
<dbReference type="SUPFAM" id="SSF55785">
    <property type="entry name" value="PYP-like sensor domain (PAS domain)"/>
    <property type="match status" value="2"/>
</dbReference>
<dbReference type="SUPFAM" id="SSF52172">
    <property type="entry name" value="CheY-like"/>
    <property type="match status" value="1"/>
</dbReference>
<dbReference type="RefSeq" id="WP_223468844.1">
    <property type="nucleotide sequence ID" value="NZ_JAFBIL020000005.1"/>
</dbReference>
<evidence type="ECO:0000256" key="8">
    <source>
        <dbReference type="ARBA" id="ARBA00022777"/>
    </source>
</evidence>
<feature type="transmembrane region" description="Helical" evidence="15">
    <location>
        <begin position="327"/>
        <end position="347"/>
    </location>
</feature>
<dbReference type="Pfam" id="PF00989">
    <property type="entry name" value="PAS"/>
    <property type="match status" value="1"/>
</dbReference>
<dbReference type="EC" id="2.7.13.3" evidence="3"/>
<feature type="domain" description="Response regulatory" evidence="17">
    <location>
        <begin position="902"/>
        <end position="1018"/>
    </location>
</feature>
<dbReference type="InterPro" id="IPR013767">
    <property type="entry name" value="PAS_fold"/>
</dbReference>
<sequence length="1023" mass="111778">MLFSASRPADGVPSFPSLRKRIPLLLGVTVFAMSLAATYNAWRIAGDQLQRARQSEFDFQVRQAARRIDVRMATYAQVQRGVVAFMLGSMDVDRDNFRAFVRSLSLEERYPGIQGLAVVRLVQPAQLDQHLAAVRGEGLPYDVNPPGPRALYSLITHIEPFSGLNLRALGFDMLTEPNRRLAMERARDTGMQSASAKVRLIQENGKDVQAGTVMYLPVYRRGAEVSTLEQRRSNLIGWVGAPFRISDLMRGISGERSQDLIMGIYDGTVVDRDALLFESHPNGLGTQSRVPQFRATKQLMIGGRPWTLDLRSAPALEDRIESDEASLIAVVGTALSAVLGLLVFALASGQRRAAWRAREVTGQLSDSEFRWKYALEGAGDGVWDWNCKTGAVVYSKRWKEMLGYAEDELGEDEKVWASLLHPDDKELALGEIKRFLASTDSVYAVEFRMRCKDGSWRWILARAMAVTRDEQQRPLRTIGTHTDITRAKMDEGTLREANAQLANEQQRIRVILDHSHDAFLAVDAAGQVTDWNAKAETMFGWSAAEAIGRQLPELIIPADQRDAHNRGFARFTQSGGGHPIRTVMEVTAVHRSGQHIPVELAIAGLPTADGYAASAFIRDISLRKAAEQLEIERGKALDEARAALQHAQKLEAVGKLTGGIAHDFNNVLHVIGGNVQLLQLLCKGDERLLKRLASMHAAVDRGAKLSSQLLAFARRQPLQPVVVDLTHVLVNMDDLLRRAMGESVALSIRSDELLWNTLVDPGQLENVLLNLAINARDAMPDGGAIVIELDNSTIGEGGLDGAPDMAPGQYVRVSVTDTGVGMSPEVQALAFEPFFTTKPVGKGTGLGLSMAYGFVKQSGGHIQLLSKPGSGTSVVIHLPRSEQAETIVEVAATADLVGGGETILVVEDDEDVRATAISQLQELGYQVVQARDGESALAMLEGGVQVDLLFTDVVMPGPVSSTALAERARVLLPGLRVLYTSGYTRNALTTGGRLDGGVQLLSKPYRREELARRIREILARQGN</sequence>
<dbReference type="Pfam" id="PF03924">
    <property type="entry name" value="CHASE"/>
    <property type="match status" value="1"/>
</dbReference>
<dbReference type="InterPro" id="IPR003594">
    <property type="entry name" value="HATPase_dom"/>
</dbReference>
<dbReference type="SMART" id="SM00091">
    <property type="entry name" value="PAS"/>
    <property type="match status" value="2"/>
</dbReference>
<dbReference type="CDD" id="cd00082">
    <property type="entry name" value="HisKA"/>
    <property type="match status" value="1"/>
</dbReference>
<evidence type="ECO:0000256" key="12">
    <source>
        <dbReference type="ARBA" id="ARBA00023136"/>
    </source>
</evidence>
<dbReference type="InterPro" id="IPR000014">
    <property type="entry name" value="PAS"/>
</dbReference>
<dbReference type="SMART" id="SM00387">
    <property type="entry name" value="HATPase_c"/>
    <property type="match status" value="1"/>
</dbReference>
<dbReference type="Gene3D" id="3.30.450.350">
    <property type="entry name" value="CHASE domain"/>
    <property type="match status" value="1"/>
</dbReference>
<keyword evidence="14" id="KW-0175">Coiled coil</keyword>
<dbReference type="InterPro" id="IPR035965">
    <property type="entry name" value="PAS-like_dom_sf"/>
</dbReference>
<keyword evidence="22" id="KW-1185">Reference proteome</keyword>
<comment type="subcellular location">
    <subcellularLocation>
        <location evidence="2">Membrane</location>
    </subcellularLocation>
</comment>
<evidence type="ECO:0000256" key="14">
    <source>
        <dbReference type="SAM" id="Coils"/>
    </source>
</evidence>
<evidence type="ECO:0000256" key="9">
    <source>
        <dbReference type="ARBA" id="ARBA00022840"/>
    </source>
</evidence>
<evidence type="ECO:0000259" key="19">
    <source>
        <dbReference type="PROSITE" id="PS50113"/>
    </source>
</evidence>
<dbReference type="EMBL" id="JAFBIL020000005">
    <property type="protein sequence ID" value="MBZ2208358.1"/>
    <property type="molecule type" value="Genomic_DNA"/>
</dbReference>
<evidence type="ECO:0000256" key="10">
    <source>
        <dbReference type="ARBA" id="ARBA00022989"/>
    </source>
</evidence>
<dbReference type="PROSITE" id="PS50113">
    <property type="entry name" value="PAC"/>
    <property type="match status" value="1"/>
</dbReference>
<keyword evidence="5" id="KW-0808">Transferase</keyword>
<dbReference type="InterPro" id="IPR000700">
    <property type="entry name" value="PAS-assoc_C"/>
</dbReference>
<dbReference type="PROSITE" id="PS50839">
    <property type="entry name" value="CHASE"/>
    <property type="match status" value="1"/>
</dbReference>
<dbReference type="CDD" id="cd00130">
    <property type="entry name" value="PAS"/>
    <property type="match status" value="2"/>
</dbReference>
<proteinExistence type="predicted"/>
<dbReference type="InterPro" id="IPR001789">
    <property type="entry name" value="Sig_transdc_resp-reg_receiver"/>
</dbReference>
<keyword evidence="9" id="KW-0067">ATP-binding</keyword>
<feature type="modified residue" description="4-aspartylphosphate" evidence="13">
    <location>
        <position position="952"/>
    </location>
</feature>
<gene>
    <name evidence="21" type="ORF">I4X03_013920</name>
</gene>
<keyword evidence="11" id="KW-0902">Two-component regulatory system</keyword>
<dbReference type="SUPFAM" id="SSF55874">
    <property type="entry name" value="ATPase domain of HSP90 chaperone/DNA topoisomerase II/histidine kinase"/>
    <property type="match status" value="1"/>
</dbReference>
<dbReference type="PRINTS" id="PR00344">
    <property type="entry name" value="BCTRLSENSOR"/>
</dbReference>
<evidence type="ECO:0000259" key="17">
    <source>
        <dbReference type="PROSITE" id="PS50110"/>
    </source>
</evidence>
<evidence type="ECO:0000259" key="16">
    <source>
        <dbReference type="PROSITE" id="PS50109"/>
    </source>
</evidence>
<dbReference type="InterPro" id="IPR011006">
    <property type="entry name" value="CheY-like_superfamily"/>
</dbReference>
<dbReference type="InterPro" id="IPR005467">
    <property type="entry name" value="His_kinase_dom"/>
</dbReference>
<feature type="domain" description="CHASE" evidence="20">
    <location>
        <begin position="88"/>
        <end position="309"/>
    </location>
</feature>
<dbReference type="InterPro" id="IPR003661">
    <property type="entry name" value="HisK_dim/P_dom"/>
</dbReference>
<dbReference type="SMART" id="SM01079">
    <property type="entry name" value="CHASE"/>
    <property type="match status" value="1"/>
</dbReference>
<evidence type="ECO:0000259" key="20">
    <source>
        <dbReference type="PROSITE" id="PS50839"/>
    </source>
</evidence>
<dbReference type="Pfam" id="PF00072">
    <property type="entry name" value="Response_reg"/>
    <property type="match status" value="1"/>
</dbReference>
<dbReference type="InterPro" id="IPR013655">
    <property type="entry name" value="PAS_fold_3"/>
</dbReference>
<dbReference type="PROSITE" id="PS50109">
    <property type="entry name" value="HIS_KIN"/>
    <property type="match status" value="1"/>
</dbReference>
<evidence type="ECO:0000313" key="21">
    <source>
        <dbReference type="EMBL" id="MBZ2208358.1"/>
    </source>
</evidence>
<dbReference type="Gene3D" id="3.30.450.20">
    <property type="entry name" value="PAS domain"/>
    <property type="match status" value="2"/>
</dbReference>
<dbReference type="SMART" id="SM00388">
    <property type="entry name" value="HisKA"/>
    <property type="match status" value="1"/>
</dbReference>
<dbReference type="InterPro" id="IPR036097">
    <property type="entry name" value="HisK_dim/P_sf"/>
</dbReference>
<organism evidence="21 22">
    <name type="scientific">Massilia soli</name>
    <dbReference type="NCBI Taxonomy" id="2792854"/>
    <lineage>
        <taxon>Bacteria</taxon>
        <taxon>Pseudomonadati</taxon>
        <taxon>Pseudomonadota</taxon>
        <taxon>Betaproteobacteria</taxon>
        <taxon>Burkholderiales</taxon>
        <taxon>Oxalobacteraceae</taxon>
        <taxon>Telluria group</taxon>
        <taxon>Massilia</taxon>
    </lineage>
</organism>
<evidence type="ECO:0000256" key="1">
    <source>
        <dbReference type="ARBA" id="ARBA00000085"/>
    </source>
</evidence>
<dbReference type="Gene3D" id="3.30.565.10">
    <property type="entry name" value="Histidine kinase-like ATPase, C-terminal domain"/>
    <property type="match status" value="1"/>
</dbReference>
<keyword evidence="10 15" id="KW-1133">Transmembrane helix</keyword>
<dbReference type="Gene3D" id="1.10.287.130">
    <property type="match status" value="1"/>
</dbReference>
<dbReference type="InterPro" id="IPR001610">
    <property type="entry name" value="PAC"/>
</dbReference>
<name>A0ABS7SQY5_9BURK</name>
<dbReference type="PANTHER" id="PTHR43065">
    <property type="entry name" value="SENSOR HISTIDINE KINASE"/>
    <property type="match status" value="1"/>
</dbReference>
<keyword evidence="7" id="KW-0547">Nucleotide-binding</keyword>
<feature type="coiled-coil region" evidence="14">
    <location>
        <begin position="487"/>
        <end position="514"/>
    </location>
</feature>
<keyword evidence="6 15" id="KW-0812">Transmembrane</keyword>